<evidence type="ECO:0000313" key="4">
    <source>
        <dbReference type="EMBL" id="KAI5390175.1"/>
    </source>
</evidence>
<keyword evidence="1" id="KW-0802">TPR repeat</keyword>
<feature type="transmembrane region" description="Helical" evidence="3">
    <location>
        <begin position="557"/>
        <end position="577"/>
    </location>
</feature>
<proteinExistence type="predicted"/>
<feature type="region of interest" description="Disordered" evidence="2">
    <location>
        <begin position="250"/>
        <end position="292"/>
    </location>
</feature>
<dbReference type="SMART" id="SM00028">
    <property type="entry name" value="TPR"/>
    <property type="match status" value="3"/>
</dbReference>
<dbReference type="InterPro" id="IPR011990">
    <property type="entry name" value="TPR-like_helical_dom_sf"/>
</dbReference>
<keyword evidence="3" id="KW-0472">Membrane</keyword>
<evidence type="ECO:0000256" key="2">
    <source>
        <dbReference type="SAM" id="MobiDB-lite"/>
    </source>
</evidence>
<dbReference type="GO" id="GO:0009707">
    <property type="term" value="C:chloroplast outer membrane"/>
    <property type="evidence" value="ECO:0007669"/>
    <property type="project" value="EnsemblPlants"/>
</dbReference>
<dbReference type="GO" id="GO:0005789">
    <property type="term" value="C:endoplasmic reticulum membrane"/>
    <property type="evidence" value="ECO:0007669"/>
    <property type="project" value="EnsemblPlants"/>
</dbReference>
<dbReference type="GO" id="GO:0046967">
    <property type="term" value="P:cytosol to endoplasmic reticulum transport"/>
    <property type="evidence" value="ECO:0007669"/>
    <property type="project" value="EnsemblPlants"/>
</dbReference>
<reference evidence="4 5" key="1">
    <citation type="journal article" date="2022" name="Nat. Genet.">
        <title>Improved pea reference genome and pan-genome highlight genomic features and evolutionary characteristics.</title>
        <authorList>
            <person name="Yang T."/>
            <person name="Liu R."/>
            <person name="Luo Y."/>
            <person name="Hu S."/>
            <person name="Wang D."/>
            <person name="Wang C."/>
            <person name="Pandey M.K."/>
            <person name="Ge S."/>
            <person name="Xu Q."/>
            <person name="Li N."/>
            <person name="Li G."/>
            <person name="Huang Y."/>
            <person name="Saxena R.K."/>
            <person name="Ji Y."/>
            <person name="Li M."/>
            <person name="Yan X."/>
            <person name="He Y."/>
            <person name="Liu Y."/>
            <person name="Wang X."/>
            <person name="Xiang C."/>
            <person name="Varshney R.K."/>
            <person name="Ding H."/>
            <person name="Gao S."/>
            <person name="Zong X."/>
        </authorList>
    </citation>
    <scope>NUCLEOTIDE SEQUENCE [LARGE SCALE GENOMIC DNA]</scope>
    <source>
        <strain evidence="4 5">cv. Zhongwan 6</strain>
    </source>
</reference>
<feature type="compositionally biased region" description="Polar residues" evidence="2">
    <location>
        <begin position="252"/>
        <end position="264"/>
    </location>
</feature>
<keyword evidence="3" id="KW-0812">Transmembrane</keyword>
<accession>A0A9D4VWT2</accession>
<dbReference type="PANTHER" id="PTHR48433">
    <property type="entry name" value="OUTER ENVELOPE PROTEIN 61-LIKE"/>
    <property type="match status" value="1"/>
</dbReference>
<name>A0A9D4VWT2_PEA</name>
<dbReference type="EMBL" id="JAMSHJ010000007">
    <property type="protein sequence ID" value="KAI5390175.1"/>
    <property type="molecule type" value="Genomic_DNA"/>
</dbReference>
<evidence type="ECO:0000256" key="1">
    <source>
        <dbReference type="PROSITE-ProRule" id="PRU00339"/>
    </source>
</evidence>
<feature type="region of interest" description="Disordered" evidence="2">
    <location>
        <begin position="432"/>
        <end position="472"/>
    </location>
</feature>
<dbReference type="PROSITE" id="PS50005">
    <property type="entry name" value="TPR"/>
    <property type="match status" value="1"/>
</dbReference>
<dbReference type="InterPro" id="IPR019734">
    <property type="entry name" value="TPR_rpt"/>
</dbReference>
<evidence type="ECO:0000313" key="5">
    <source>
        <dbReference type="Proteomes" id="UP001058974"/>
    </source>
</evidence>
<dbReference type="OrthoDB" id="245563at2759"/>
<dbReference type="InterPro" id="IPR053319">
    <property type="entry name" value="OEP61"/>
</dbReference>
<comment type="caution">
    <text evidence="4">The sequence shown here is derived from an EMBL/GenBank/DDBJ whole genome shotgun (WGS) entry which is preliminary data.</text>
</comment>
<dbReference type="PANTHER" id="PTHR48433:SF1">
    <property type="entry name" value="OUTER ENVELOPE PROTEIN 61-LIKE"/>
    <property type="match status" value="1"/>
</dbReference>
<dbReference type="AlphaFoldDB" id="A0A9D4VWT2"/>
<keyword evidence="5" id="KW-1185">Reference proteome</keyword>
<organism evidence="4 5">
    <name type="scientific">Pisum sativum</name>
    <name type="common">Garden pea</name>
    <name type="synonym">Lathyrus oleraceus</name>
    <dbReference type="NCBI Taxonomy" id="3888"/>
    <lineage>
        <taxon>Eukaryota</taxon>
        <taxon>Viridiplantae</taxon>
        <taxon>Streptophyta</taxon>
        <taxon>Embryophyta</taxon>
        <taxon>Tracheophyta</taxon>
        <taxon>Spermatophyta</taxon>
        <taxon>Magnoliopsida</taxon>
        <taxon>eudicotyledons</taxon>
        <taxon>Gunneridae</taxon>
        <taxon>Pentapetalae</taxon>
        <taxon>rosids</taxon>
        <taxon>fabids</taxon>
        <taxon>Fabales</taxon>
        <taxon>Fabaceae</taxon>
        <taxon>Papilionoideae</taxon>
        <taxon>50 kb inversion clade</taxon>
        <taxon>NPAAA clade</taxon>
        <taxon>Hologalegina</taxon>
        <taxon>IRL clade</taxon>
        <taxon>Fabeae</taxon>
        <taxon>Lathyrus</taxon>
    </lineage>
</organism>
<dbReference type="Gene3D" id="1.25.40.10">
    <property type="entry name" value="Tetratricopeptide repeat domain"/>
    <property type="match status" value="1"/>
</dbReference>
<feature type="repeat" description="TPR" evidence="1">
    <location>
        <begin position="180"/>
        <end position="213"/>
    </location>
</feature>
<evidence type="ECO:0000256" key="3">
    <source>
        <dbReference type="SAM" id="Phobius"/>
    </source>
</evidence>
<dbReference type="Gramene" id="Psat07G0547900-T1">
    <property type="protein sequence ID" value="KAI5390175.1"/>
    <property type="gene ID" value="KIW84_075479"/>
</dbReference>
<sequence>MFNGMMDPDLIRIAQEQMSRMSPADMARIQQQMMSNPDLMRMASESMKNMNPEDFKLAAEQLKHTRPEEMAEIGQKMANASPDEVAAMRAHADAQIKYQLSAAEMLKKQGNELHNQGKFDDALQKYKLAKENIREIPSFQSRKLLLACSLNLMACYLKTRQYDECIKEGSEVLAYDAKNLKALYRRGQAYKERGLLQDAVTDLSNALEVSPDDDIIGELLRDTKEQLIKEGGHCAPGRLVIEEITEEIENVPSGNNRSSSSEQIFDQPKKSGDSKSYNIANNGNLKSNSDSIDTLKKDPEAIRSFQNFISKADPTTLASLNMGQSQDVSPDMIKASSDMIGKMSPEELQKMLDMASSFQGNNPFLRGGSSDSPLNSGSIPPNVTPDMFKTASDMISKMPPDDLKKMFEMASLMKGKQSIPSAAAVDKKERNFSQSNFPSSSTTRAFGESSSSDNAFSNIINASEPNFPSSSTDLQEQMRNQMKDPAMRQMFTSMVKNMSPEMMANMGKQFGFDLSPEDAEKAQQAMSSISPEKLEKMMLWADRLQRGAECAKKTKNWFLGKSGLVFAICMLILAFILHRLGFIGS</sequence>
<feature type="compositionally biased region" description="Polar residues" evidence="2">
    <location>
        <begin position="274"/>
        <end position="292"/>
    </location>
</feature>
<dbReference type="Proteomes" id="UP001058974">
    <property type="component" value="Chromosome 7"/>
</dbReference>
<dbReference type="SUPFAM" id="SSF48452">
    <property type="entry name" value="TPR-like"/>
    <property type="match status" value="1"/>
</dbReference>
<protein>
    <recommendedName>
        <fullName evidence="6">Outer envelope protein 61</fullName>
    </recommendedName>
</protein>
<evidence type="ECO:0008006" key="6">
    <source>
        <dbReference type="Google" id="ProtNLM"/>
    </source>
</evidence>
<keyword evidence="3" id="KW-1133">Transmembrane helix</keyword>
<gene>
    <name evidence="4" type="ORF">KIW84_075479</name>
</gene>